<name>A0A8D8KS54_CULPI</name>
<accession>A0A8D8KS54</accession>
<protein>
    <submittedName>
        <fullName evidence="2">(northern house mosquito) hypothetical protein</fullName>
    </submittedName>
</protein>
<feature type="region of interest" description="Disordered" evidence="1">
    <location>
        <begin position="65"/>
        <end position="102"/>
    </location>
</feature>
<feature type="compositionally biased region" description="Basic residues" evidence="1">
    <location>
        <begin position="88"/>
        <end position="102"/>
    </location>
</feature>
<evidence type="ECO:0000313" key="2">
    <source>
        <dbReference type="EMBL" id="CAG6596569.1"/>
    </source>
</evidence>
<dbReference type="AlphaFoldDB" id="A0A8D8KS54"/>
<sequence>MPTRTNRNFNLHNSRRRSLRTRVPFLRFRSSTAQPIIRKRRDLKLQLLRIKNPAVMAKKIQHSRFPSIGRPRCESPGKASRTSWDRPARRRKKIPATRLWKV</sequence>
<organism evidence="2">
    <name type="scientific">Culex pipiens</name>
    <name type="common">House mosquito</name>
    <dbReference type="NCBI Taxonomy" id="7175"/>
    <lineage>
        <taxon>Eukaryota</taxon>
        <taxon>Metazoa</taxon>
        <taxon>Ecdysozoa</taxon>
        <taxon>Arthropoda</taxon>
        <taxon>Hexapoda</taxon>
        <taxon>Insecta</taxon>
        <taxon>Pterygota</taxon>
        <taxon>Neoptera</taxon>
        <taxon>Endopterygota</taxon>
        <taxon>Diptera</taxon>
        <taxon>Nematocera</taxon>
        <taxon>Culicoidea</taxon>
        <taxon>Culicidae</taxon>
        <taxon>Culicinae</taxon>
        <taxon>Culicini</taxon>
        <taxon>Culex</taxon>
        <taxon>Culex</taxon>
    </lineage>
</organism>
<evidence type="ECO:0000256" key="1">
    <source>
        <dbReference type="SAM" id="MobiDB-lite"/>
    </source>
</evidence>
<dbReference type="EMBL" id="HBUE01230211">
    <property type="protein sequence ID" value="CAG6544431.1"/>
    <property type="molecule type" value="Transcribed_RNA"/>
</dbReference>
<reference evidence="2" key="1">
    <citation type="submission" date="2021-05" db="EMBL/GenBank/DDBJ databases">
        <authorList>
            <person name="Alioto T."/>
            <person name="Alioto T."/>
            <person name="Gomez Garrido J."/>
        </authorList>
    </citation>
    <scope>NUCLEOTIDE SEQUENCE</scope>
</reference>
<proteinExistence type="predicted"/>
<dbReference type="EMBL" id="HBUE01336997">
    <property type="protein sequence ID" value="CAG6596569.1"/>
    <property type="molecule type" value="Transcribed_RNA"/>
</dbReference>